<evidence type="ECO:0000313" key="1">
    <source>
        <dbReference type="EMBL" id="GEP56328.1"/>
    </source>
</evidence>
<keyword evidence="2" id="KW-1185">Reference proteome</keyword>
<evidence type="ECO:0000313" key="2">
    <source>
        <dbReference type="Proteomes" id="UP000321058"/>
    </source>
</evidence>
<dbReference type="EMBL" id="BKAJ01000061">
    <property type="protein sequence ID" value="GEP56328.1"/>
    <property type="molecule type" value="Genomic_DNA"/>
</dbReference>
<dbReference type="RefSeq" id="WP_170303146.1">
    <property type="nucleotide sequence ID" value="NZ_BKAJ01000061.1"/>
</dbReference>
<proteinExistence type="predicted"/>
<dbReference type="AlphaFoldDB" id="A0A512NBK6"/>
<organism evidence="1 2">
    <name type="scientific">Reyranella soli</name>
    <dbReference type="NCBI Taxonomy" id="1230389"/>
    <lineage>
        <taxon>Bacteria</taxon>
        <taxon>Pseudomonadati</taxon>
        <taxon>Pseudomonadota</taxon>
        <taxon>Alphaproteobacteria</taxon>
        <taxon>Hyphomicrobiales</taxon>
        <taxon>Reyranellaceae</taxon>
        <taxon>Reyranella</taxon>
    </lineage>
</organism>
<sequence>MLLQNPKAVLSTNDWVPYLCLVRDWCMKQEFGGVRYYWHPGFSAENVEAGPYTGRLN</sequence>
<reference evidence="1 2" key="1">
    <citation type="submission" date="2019-07" db="EMBL/GenBank/DDBJ databases">
        <title>Whole genome shotgun sequence of Reyranella soli NBRC 108950.</title>
        <authorList>
            <person name="Hosoyama A."/>
            <person name="Uohara A."/>
            <person name="Ohji S."/>
            <person name="Ichikawa N."/>
        </authorList>
    </citation>
    <scope>NUCLEOTIDE SEQUENCE [LARGE SCALE GENOMIC DNA]</scope>
    <source>
        <strain evidence="1 2">NBRC 108950</strain>
    </source>
</reference>
<protein>
    <submittedName>
        <fullName evidence="1">Uncharacterized protein</fullName>
    </submittedName>
</protein>
<gene>
    <name evidence="1" type="ORF">RSO01_34940</name>
</gene>
<name>A0A512NBK6_9HYPH</name>
<accession>A0A512NBK6</accession>
<dbReference type="Proteomes" id="UP000321058">
    <property type="component" value="Unassembled WGS sequence"/>
</dbReference>
<comment type="caution">
    <text evidence="1">The sequence shown here is derived from an EMBL/GenBank/DDBJ whole genome shotgun (WGS) entry which is preliminary data.</text>
</comment>